<dbReference type="GO" id="GO:1904680">
    <property type="term" value="F:peptide transmembrane transporter activity"/>
    <property type="evidence" value="ECO:0007669"/>
    <property type="project" value="TreeGrafter"/>
</dbReference>
<organism evidence="2 3">
    <name type="scientific">Methanolobus tindarius DSM 2278</name>
    <dbReference type="NCBI Taxonomy" id="1090322"/>
    <lineage>
        <taxon>Archaea</taxon>
        <taxon>Methanobacteriati</taxon>
        <taxon>Methanobacteriota</taxon>
        <taxon>Stenosarchaea group</taxon>
        <taxon>Methanomicrobia</taxon>
        <taxon>Methanosarcinales</taxon>
        <taxon>Methanosarcinaceae</taxon>
        <taxon>Methanolobus</taxon>
    </lineage>
</organism>
<dbReference type="SUPFAM" id="SSF53850">
    <property type="entry name" value="Periplasmic binding protein-like II"/>
    <property type="match status" value="1"/>
</dbReference>
<evidence type="ECO:0000313" key="3">
    <source>
        <dbReference type="Proteomes" id="UP000019483"/>
    </source>
</evidence>
<comment type="caution">
    <text evidence="2">The sequence shown here is derived from an EMBL/GenBank/DDBJ whole genome shotgun (WGS) entry which is preliminary data.</text>
</comment>
<protein>
    <submittedName>
        <fullName evidence="2">ABC-type dipeptide transport system, periplasmic component</fullName>
    </submittedName>
</protein>
<dbReference type="Proteomes" id="UP000019483">
    <property type="component" value="Unassembled WGS sequence"/>
</dbReference>
<dbReference type="RefSeq" id="WP_023846429.1">
    <property type="nucleotide sequence ID" value="NZ_AZAJ01000001.1"/>
</dbReference>
<dbReference type="PROSITE" id="PS51257">
    <property type="entry name" value="PROKAR_LIPOPROTEIN"/>
    <property type="match status" value="1"/>
</dbReference>
<dbReference type="AlphaFoldDB" id="W9E027"/>
<proteinExistence type="predicted"/>
<dbReference type="PANTHER" id="PTHR30290">
    <property type="entry name" value="PERIPLASMIC BINDING COMPONENT OF ABC TRANSPORTER"/>
    <property type="match status" value="1"/>
</dbReference>
<dbReference type="Pfam" id="PF00496">
    <property type="entry name" value="SBP_bac_5"/>
    <property type="match status" value="1"/>
</dbReference>
<dbReference type="PANTHER" id="PTHR30290:SF81">
    <property type="entry name" value="OLIGOPEPTIDE-BINDING PROTEIN OPPA"/>
    <property type="match status" value="1"/>
</dbReference>
<dbReference type="InterPro" id="IPR000914">
    <property type="entry name" value="SBP_5_dom"/>
</dbReference>
<gene>
    <name evidence="2" type="ORF">MettiDRAFT_2793</name>
</gene>
<dbReference type="STRING" id="1090322.MettiDRAFT_2793"/>
<name>W9E027_METTI</name>
<dbReference type="PIRSF" id="PIRSF002741">
    <property type="entry name" value="MppA"/>
    <property type="match status" value="1"/>
</dbReference>
<evidence type="ECO:0000313" key="2">
    <source>
        <dbReference type="EMBL" id="ETA69297.1"/>
    </source>
</evidence>
<dbReference type="Gene3D" id="3.10.105.10">
    <property type="entry name" value="Dipeptide-binding Protein, Domain 3"/>
    <property type="match status" value="1"/>
</dbReference>
<dbReference type="GO" id="GO:0042597">
    <property type="term" value="C:periplasmic space"/>
    <property type="evidence" value="ECO:0007669"/>
    <property type="project" value="UniProtKB-ARBA"/>
</dbReference>
<accession>W9E027</accession>
<dbReference type="InterPro" id="IPR030678">
    <property type="entry name" value="Peptide/Ni-bd"/>
</dbReference>
<dbReference type="OrthoDB" id="194307at2157"/>
<dbReference type="Gene3D" id="3.40.190.10">
    <property type="entry name" value="Periplasmic binding protein-like II"/>
    <property type="match status" value="1"/>
</dbReference>
<dbReference type="EMBL" id="AZAJ01000001">
    <property type="protein sequence ID" value="ETA69297.1"/>
    <property type="molecule type" value="Genomic_DNA"/>
</dbReference>
<feature type="domain" description="Solute-binding protein family 5" evidence="1">
    <location>
        <begin position="79"/>
        <end position="427"/>
    </location>
</feature>
<dbReference type="InterPro" id="IPR039424">
    <property type="entry name" value="SBP_5"/>
</dbReference>
<sequence>MKKYLLVMLALICVSISGCVSEDSTSMQLSDVASEENVLNMAIFWLDSNVDPINGWNGWTLTRCGIGENLIQIDENMDFKPSVADSYEVVDEYTTKFHIREGVTFHNGKEVDAEACKVSIERALEESDRLDVKFPVENITAEGQNLTIVTSEPCGTILNKLADTVFIIVDASVADEDDFKYKPICTGAFKIEEFDADTGMVLSRHEEHWSGITNVDTVNVKYIQDASTRTMALQANEIDIATQLSKHDLELFEDDEDFVVQKGPNLRVFLLRLNFEKPYMQEPAFRQALSYGMDKETYAVELVGGTAAKGPFNELLPFGYSGEDYYQYNPDKANELLDELGYLDTDGDGIRECNGENIVLKYISRTNHGADANNIGIAMQQQYKEIGIGMEVSQMENYIDLAKSGDFDMLWERWTSAPTGDCQYFIESGYVTDAAGNYGKYSNATLDTINEELDSTLNKDDRDELGHEATELMMEDVASLFVYYQEGNVVTNKNVEGVERFISEIYYIDDRVMLVKA</sequence>
<evidence type="ECO:0000259" key="1">
    <source>
        <dbReference type="Pfam" id="PF00496"/>
    </source>
</evidence>
<dbReference type="GO" id="GO:0015833">
    <property type="term" value="P:peptide transport"/>
    <property type="evidence" value="ECO:0007669"/>
    <property type="project" value="TreeGrafter"/>
</dbReference>
<keyword evidence="3" id="KW-1185">Reference proteome</keyword>
<reference evidence="2 3" key="1">
    <citation type="submission" date="2013-08" db="EMBL/GenBank/DDBJ databases">
        <authorList>
            <consortium name="DOE Joint Genome Institute"/>
            <person name="Eisen J."/>
            <person name="Huntemann M."/>
            <person name="Han J."/>
            <person name="Chen A."/>
            <person name="Kyrpides N."/>
            <person name="Mavromatis K."/>
            <person name="Markowitz V."/>
            <person name="Palaniappan K."/>
            <person name="Ivanova N."/>
            <person name="Schaumberg A."/>
            <person name="Pati A."/>
            <person name="Liolios K."/>
            <person name="Nordberg H.P."/>
            <person name="Cantor M.N."/>
            <person name="Hua S.X."/>
            <person name="Woyke T."/>
        </authorList>
    </citation>
    <scope>NUCLEOTIDE SEQUENCE [LARGE SCALE GENOMIC DNA]</scope>
    <source>
        <strain evidence="2 3">DSM 2278</strain>
    </source>
</reference>
<dbReference type="GO" id="GO:0043190">
    <property type="term" value="C:ATP-binding cassette (ABC) transporter complex"/>
    <property type="evidence" value="ECO:0007669"/>
    <property type="project" value="InterPro"/>
</dbReference>